<dbReference type="Proteomes" id="UP001566132">
    <property type="component" value="Unassembled WGS sequence"/>
</dbReference>
<dbReference type="AlphaFoldDB" id="A0ABD1EZW7"/>
<sequence length="425" mass="49655">MSTKEEEQNIESKLTDILKSVADVKNIERYELQPDVEVQMGDGFVSHFYKGDIINKDNGETIAVAIKMSPSWQMDYSTIYKNEAIFYSKFIPALEELQREHNISPLLFDNTAEFFTYGLEKNSEFIALEHLKKKGYVLHDKKEYLNQEQLEYLFKLYGRFHGLSFGLRKQNYEKYQEIRNEYTDQFDLFIKDNDSLKMMISTLQAVIDALDPKSEAYQLAKDIPPNMKATHIAYTCYKGDYKCLTHGDCWSNNMLFKFSDSGELENVKLIDFQLTRESTPIHDLSYFFYASASKKDIDNLEQYLALYHESFSDILRQLGENANEIFPFDVLIKEWKENALLGIILGIYLWQIKLIQKAEFVEILQQFSDTQVDQTETYSAFLEVLSKVYTNKDFLERTTNILIHAVEYGILTKDKIIIEDATTTE</sequence>
<dbReference type="PANTHER" id="PTHR11012">
    <property type="entry name" value="PROTEIN KINASE-LIKE DOMAIN-CONTAINING"/>
    <property type="match status" value="1"/>
</dbReference>
<dbReference type="SMART" id="SM00587">
    <property type="entry name" value="CHK"/>
    <property type="match status" value="1"/>
</dbReference>
<dbReference type="PANTHER" id="PTHR11012:SF30">
    <property type="entry name" value="PROTEIN KINASE-LIKE DOMAIN-CONTAINING"/>
    <property type="match status" value="1"/>
</dbReference>
<dbReference type="Pfam" id="PF02958">
    <property type="entry name" value="EcKL"/>
    <property type="match status" value="1"/>
</dbReference>
<evidence type="ECO:0000313" key="2">
    <source>
        <dbReference type="EMBL" id="KAL1506588.1"/>
    </source>
</evidence>
<feature type="domain" description="CHK kinase-like" evidence="1">
    <location>
        <begin position="126"/>
        <end position="317"/>
    </location>
</feature>
<name>A0ABD1EZW7_HYPHA</name>
<organism evidence="2 3">
    <name type="scientific">Hypothenemus hampei</name>
    <name type="common">Coffee berry borer</name>
    <dbReference type="NCBI Taxonomy" id="57062"/>
    <lineage>
        <taxon>Eukaryota</taxon>
        <taxon>Metazoa</taxon>
        <taxon>Ecdysozoa</taxon>
        <taxon>Arthropoda</taxon>
        <taxon>Hexapoda</taxon>
        <taxon>Insecta</taxon>
        <taxon>Pterygota</taxon>
        <taxon>Neoptera</taxon>
        <taxon>Endopterygota</taxon>
        <taxon>Coleoptera</taxon>
        <taxon>Polyphaga</taxon>
        <taxon>Cucujiformia</taxon>
        <taxon>Curculionidae</taxon>
        <taxon>Scolytinae</taxon>
        <taxon>Hypothenemus</taxon>
    </lineage>
</organism>
<comment type="caution">
    <text evidence="2">The sequence shown here is derived from an EMBL/GenBank/DDBJ whole genome shotgun (WGS) entry which is preliminary data.</text>
</comment>
<gene>
    <name evidence="2" type="ORF">ABEB36_005919</name>
</gene>
<dbReference type="InterPro" id="IPR015897">
    <property type="entry name" value="CHK_kinase-like"/>
</dbReference>
<reference evidence="2 3" key="1">
    <citation type="submission" date="2024-05" db="EMBL/GenBank/DDBJ databases">
        <title>Genetic variation in Jamaican populations of the coffee berry borer (Hypothenemus hampei).</title>
        <authorList>
            <person name="Errbii M."/>
            <person name="Myrie A."/>
        </authorList>
    </citation>
    <scope>NUCLEOTIDE SEQUENCE [LARGE SCALE GENOMIC DNA]</scope>
    <source>
        <strain evidence="2">JA-Hopewell-2020-01-JO</strain>
        <tissue evidence="2">Whole body</tissue>
    </source>
</reference>
<evidence type="ECO:0000313" key="3">
    <source>
        <dbReference type="Proteomes" id="UP001566132"/>
    </source>
</evidence>
<protein>
    <recommendedName>
        <fullName evidence="1">CHK kinase-like domain-containing protein</fullName>
    </recommendedName>
</protein>
<dbReference type="SUPFAM" id="SSF56112">
    <property type="entry name" value="Protein kinase-like (PK-like)"/>
    <property type="match status" value="1"/>
</dbReference>
<dbReference type="InterPro" id="IPR004119">
    <property type="entry name" value="EcKL"/>
</dbReference>
<keyword evidence="3" id="KW-1185">Reference proteome</keyword>
<dbReference type="Gene3D" id="3.90.1200.10">
    <property type="match status" value="1"/>
</dbReference>
<proteinExistence type="predicted"/>
<accession>A0ABD1EZW7</accession>
<dbReference type="EMBL" id="JBDJPC010000004">
    <property type="protein sequence ID" value="KAL1506588.1"/>
    <property type="molecule type" value="Genomic_DNA"/>
</dbReference>
<dbReference type="InterPro" id="IPR011009">
    <property type="entry name" value="Kinase-like_dom_sf"/>
</dbReference>
<evidence type="ECO:0000259" key="1">
    <source>
        <dbReference type="SMART" id="SM00587"/>
    </source>
</evidence>